<dbReference type="InterPro" id="IPR000073">
    <property type="entry name" value="AB_hydrolase_1"/>
</dbReference>
<dbReference type="Gene3D" id="3.40.50.1820">
    <property type="entry name" value="alpha/beta hydrolase"/>
    <property type="match status" value="1"/>
</dbReference>
<comment type="caution">
    <text evidence="4">The sequence shown here is derived from an EMBL/GenBank/DDBJ whole genome shotgun (WGS) entry which is preliminary data.</text>
</comment>
<dbReference type="Proteomes" id="UP001201262">
    <property type="component" value="Unassembled WGS sequence"/>
</dbReference>
<feature type="chain" id="PRO_5041920900" evidence="2">
    <location>
        <begin position="21"/>
        <end position="436"/>
    </location>
</feature>
<comment type="similarity">
    <text evidence="1">Belongs to the AB hydrolase superfamily. FUS2 hydrolase family.</text>
</comment>
<feature type="domain" description="AB hydrolase-1" evidence="3">
    <location>
        <begin position="200"/>
        <end position="362"/>
    </location>
</feature>
<dbReference type="InterPro" id="IPR050261">
    <property type="entry name" value="FrsA_esterase"/>
</dbReference>
<dbReference type="PANTHER" id="PTHR22946:SF12">
    <property type="entry name" value="CONIDIAL PIGMENT BIOSYNTHESIS PROTEIN AYG1 (AFU_ORTHOLOGUE AFUA_2G17550)"/>
    <property type="match status" value="1"/>
</dbReference>
<dbReference type="EMBL" id="JAJTJA010000008">
    <property type="protein sequence ID" value="KAH8695270.1"/>
    <property type="molecule type" value="Genomic_DNA"/>
</dbReference>
<dbReference type="Pfam" id="PF12697">
    <property type="entry name" value="Abhydrolase_6"/>
    <property type="match status" value="1"/>
</dbReference>
<dbReference type="Gene3D" id="1.20.1440.110">
    <property type="entry name" value="acylaminoacyl peptidase"/>
    <property type="match status" value="1"/>
</dbReference>
<dbReference type="InterPro" id="IPR029058">
    <property type="entry name" value="AB_hydrolase_fold"/>
</dbReference>
<sequence>MKLLSKVFLHLVGLYIGATATTCSPSNTTTMVQLSCDEGFHFEILRSLATASSGGSDIGEVLTAAYKITPGDFESYTAAYTELADHVLAQGKALDARKYPVSVRDTMFRAAMYYQSADFYLHGNQSDPRILSLWEKLQGAFNVSLSLLPVPGRRVNIQADGFYVPCIYYKAAADNTPRPTLVIGGGYDGGQEEVYHQVGYAALQRGWNVISYEGPGQASPRRYQSLSFIPEWEKVVTPVVDYITTLPEVDLDALALVGVSFGGWLAPRAAAFEHRFTAVVALDGIYDFGPSTLQSLPSEFQVAFKAGNATLFNALINKVRETPSVSSKFRWSIDQGLWSWDTTSPFEWMTALQNYTLAPVIDKIKGPVFVGDAQNDLFFSNSGEVLAKHLGDRAYYYQFKTAYGDGSHAGVGAYSLQNQIVMDWLKQKFQSRACQV</sequence>
<dbReference type="RefSeq" id="XP_046070412.1">
    <property type="nucleotide sequence ID" value="XM_046221868.1"/>
</dbReference>
<keyword evidence="4" id="KW-0645">Protease</keyword>
<evidence type="ECO:0000256" key="1">
    <source>
        <dbReference type="ARBA" id="ARBA00038115"/>
    </source>
</evidence>
<name>A0AAD4KSZ0_9EURO</name>
<keyword evidence="4" id="KW-0378">Hydrolase</keyword>
<dbReference type="AlphaFoldDB" id="A0AAD4KSZ0"/>
<protein>
    <submittedName>
        <fullName evidence="4">Dipeptidyl aminopeptidase/acylaminoacyl peptidase</fullName>
    </submittedName>
</protein>
<dbReference type="GO" id="GO:0004177">
    <property type="term" value="F:aminopeptidase activity"/>
    <property type="evidence" value="ECO:0007669"/>
    <property type="project" value="UniProtKB-KW"/>
</dbReference>
<evidence type="ECO:0000313" key="4">
    <source>
        <dbReference type="EMBL" id="KAH8695270.1"/>
    </source>
</evidence>
<keyword evidence="2" id="KW-0732">Signal</keyword>
<accession>A0AAD4KSZ0</accession>
<evidence type="ECO:0000256" key="2">
    <source>
        <dbReference type="SAM" id="SignalP"/>
    </source>
</evidence>
<proteinExistence type="inferred from homology"/>
<gene>
    <name evidence="4" type="ORF">BGW36DRAFT_453175</name>
</gene>
<dbReference type="SUPFAM" id="SSF53474">
    <property type="entry name" value="alpha/beta-Hydrolases"/>
    <property type="match status" value="1"/>
</dbReference>
<reference evidence="4" key="1">
    <citation type="submission" date="2021-12" db="EMBL/GenBank/DDBJ databases">
        <title>Convergent genome expansion in fungi linked to evolution of root-endophyte symbiosis.</title>
        <authorList>
            <consortium name="DOE Joint Genome Institute"/>
            <person name="Ke Y.-H."/>
            <person name="Bonito G."/>
            <person name="Liao H.-L."/>
            <person name="Looney B."/>
            <person name="Rojas-Flechas A."/>
            <person name="Nash J."/>
            <person name="Hameed K."/>
            <person name="Schadt C."/>
            <person name="Martin F."/>
            <person name="Crous P.W."/>
            <person name="Miettinen O."/>
            <person name="Magnuson J.K."/>
            <person name="Labbe J."/>
            <person name="Jacobson D."/>
            <person name="Doktycz M.J."/>
            <person name="Veneault-Fourrey C."/>
            <person name="Kuo A."/>
            <person name="Mondo S."/>
            <person name="Calhoun S."/>
            <person name="Riley R."/>
            <person name="Ohm R."/>
            <person name="LaButti K."/>
            <person name="Andreopoulos B."/>
            <person name="Pangilinan J."/>
            <person name="Nolan M."/>
            <person name="Tritt A."/>
            <person name="Clum A."/>
            <person name="Lipzen A."/>
            <person name="Daum C."/>
            <person name="Barry K."/>
            <person name="Grigoriev I.V."/>
            <person name="Vilgalys R."/>
        </authorList>
    </citation>
    <scope>NUCLEOTIDE SEQUENCE</scope>
    <source>
        <strain evidence="4">PMI_201</strain>
    </source>
</reference>
<keyword evidence="4" id="KW-0031">Aminopeptidase</keyword>
<evidence type="ECO:0000313" key="5">
    <source>
        <dbReference type="Proteomes" id="UP001201262"/>
    </source>
</evidence>
<feature type="signal peptide" evidence="2">
    <location>
        <begin position="1"/>
        <end position="20"/>
    </location>
</feature>
<dbReference type="PANTHER" id="PTHR22946">
    <property type="entry name" value="DIENELACTONE HYDROLASE DOMAIN-CONTAINING PROTEIN-RELATED"/>
    <property type="match status" value="1"/>
</dbReference>
<dbReference type="GeneID" id="70252155"/>
<evidence type="ECO:0000259" key="3">
    <source>
        <dbReference type="Pfam" id="PF12697"/>
    </source>
</evidence>
<keyword evidence="5" id="KW-1185">Reference proteome</keyword>
<organism evidence="4 5">
    <name type="scientific">Talaromyces proteolyticus</name>
    <dbReference type="NCBI Taxonomy" id="1131652"/>
    <lineage>
        <taxon>Eukaryota</taxon>
        <taxon>Fungi</taxon>
        <taxon>Dikarya</taxon>
        <taxon>Ascomycota</taxon>
        <taxon>Pezizomycotina</taxon>
        <taxon>Eurotiomycetes</taxon>
        <taxon>Eurotiomycetidae</taxon>
        <taxon>Eurotiales</taxon>
        <taxon>Trichocomaceae</taxon>
        <taxon>Talaromyces</taxon>
        <taxon>Talaromyces sect. Bacilispori</taxon>
    </lineage>
</organism>